<proteinExistence type="predicted"/>
<dbReference type="Proteomes" id="UP000559256">
    <property type="component" value="Unassembled WGS sequence"/>
</dbReference>
<dbReference type="EMBL" id="JAACJM010000317">
    <property type="protein sequence ID" value="KAF5331795.1"/>
    <property type="molecule type" value="Genomic_DNA"/>
</dbReference>
<evidence type="ECO:0000259" key="3">
    <source>
        <dbReference type="PROSITE" id="PS50157"/>
    </source>
</evidence>
<evidence type="ECO:0000313" key="5">
    <source>
        <dbReference type="EMBL" id="KAF5363137.1"/>
    </source>
</evidence>
<name>A0A8H5GDU3_9AGAR</name>
<evidence type="ECO:0000256" key="2">
    <source>
        <dbReference type="SAM" id="MobiDB-lite"/>
    </source>
</evidence>
<organism evidence="5 6">
    <name type="scientific">Tetrapyrgos nigripes</name>
    <dbReference type="NCBI Taxonomy" id="182062"/>
    <lineage>
        <taxon>Eukaryota</taxon>
        <taxon>Fungi</taxon>
        <taxon>Dikarya</taxon>
        <taxon>Basidiomycota</taxon>
        <taxon>Agaricomycotina</taxon>
        <taxon>Agaricomycetes</taxon>
        <taxon>Agaricomycetidae</taxon>
        <taxon>Agaricales</taxon>
        <taxon>Marasmiineae</taxon>
        <taxon>Marasmiaceae</taxon>
        <taxon>Tetrapyrgos</taxon>
    </lineage>
</organism>
<comment type="caution">
    <text evidence="5">The sequence shown here is derived from an EMBL/GenBank/DDBJ whole genome shotgun (WGS) entry which is preliminary data.</text>
</comment>
<dbReference type="Gene3D" id="3.30.160.60">
    <property type="entry name" value="Classic Zinc Finger"/>
    <property type="match status" value="1"/>
</dbReference>
<dbReference type="InterPro" id="IPR013087">
    <property type="entry name" value="Znf_C2H2_type"/>
</dbReference>
<dbReference type="GO" id="GO:0008270">
    <property type="term" value="F:zinc ion binding"/>
    <property type="evidence" value="ECO:0007669"/>
    <property type="project" value="UniProtKB-KW"/>
</dbReference>
<reference evidence="5 6" key="1">
    <citation type="journal article" date="2020" name="ISME J.">
        <title>Uncovering the hidden diversity of litter-decomposition mechanisms in mushroom-forming fungi.</title>
        <authorList>
            <person name="Floudas D."/>
            <person name="Bentzer J."/>
            <person name="Ahren D."/>
            <person name="Johansson T."/>
            <person name="Persson P."/>
            <person name="Tunlid A."/>
        </authorList>
    </citation>
    <scope>NUCLEOTIDE SEQUENCE [LARGE SCALE GENOMIC DNA]</scope>
    <source>
        <strain evidence="5 6">CBS 291.85</strain>
    </source>
</reference>
<gene>
    <name evidence="5" type="ORF">D9758_008327</name>
    <name evidence="4" type="ORF">D9758_016884</name>
</gene>
<feature type="region of interest" description="Disordered" evidence="2">
    <location>
        <begin position="110"/>
        <end position="130"/>
    </location>
</feature>
<evidence type="ECO:0000313" key="6">
    <source>
        <dbReference type="Proteomes" id="UP000559256"/>
    </source>
</evidence>
<dbReference type="OrthoDB" id="3258262at2759"/>
<keyword evidence="1" id="KW-0862">Zinc</keyword>
<sequence>MAVRSPASTIVQDLIERQDAIIQEAHLAWAASPRRMGVIFPPSFDVYAEGGTDDEDEEFSTWEFNAVIPLQPPKPPRVTKSGLTPSQEIANRFRNGIPLLHTESCSSLATASSLTSSDPSPITTTESTSTFDEDYVTVEEGESVEWCLAPRPKLEPRLLFRQSQVDVLRNYRAEAEAELRRSQHEQHTHEVLVCPREGCNDTLPTVTALTYHLHLHDVGVDLPTATSRMYRCNDCDSGFDTRSQLAMHACPCRSKSAPTSPIYGALKLFR</sequence>
<evidence type="ECO:0000256" key="1">
    <source>
        <dbReference type="PROSITE-ProRule" id="PRU00042"/>
    </source>
</evidence>
<accession>A0A8H5GDU3</accession>
<protein>
    <recommendedName>
        <fullName evidence="3">C2H2-type domain-containing protein</fullName>
    </recommendedName>
</protein>
<evidence type="ECO:0000313" key="4">
    <source>
        <dbReference type="EMBL" id="KAF5331795.1"/>
    </source>
</evidence>
<dbReference type="EMBL" id="JAACJM010000034">
    <property type="protein sequence ID" value="KAF5363137.1"/>
    <property type="molecule type" value="Genomic_DNA"/>
</dbReference>
<dbReference type="PROSITE" id="PS50157">
    <property type="entry name" value="ZINC_FINGER_C2H2_2"/>
    <property type="match status" value="1"/>
</dbReference>
<keyword evidence="6" id="KW-1185">Reference proteome</keyword>
<keyword evidence="1" id="KW-0479">Metal-binding</keyword>
<dbReference type="AlphaFoldDB" id="A0A8H5GDU3"/>
<keyword evidence="1" id="KW-0863">Zinc-finger</keyword>
<feature type="domain" description="C2H2-type" evidence="3">
    <location>
        <begin position="230"/>
        <end position="258"/>
    </location>
</feature>